<dbReference type="Pfam" id="PF03466">
    <property type="entry name" value="LysR_substrate"/>
    <property type="match status" value="1"/>
</dbReference>
<dbReference type="Proteomes" id="UP000035444">
    <property type="component" value="Unassembled WGS sequence"/>
</dbReference>
<dbReference type="PANTHER" id="PTHR30427:SF1">
    <property type="entry name" value="TRANSCRIPTIONAL ACTIVATOR PROTEIN LYSR"/>
    <property type="match status" value="1"/>
</dbReference>
<evidence type="ECO:0000256" key="4">
    <source>
        <dbReference type="ARBA" id="ARBA00023163"/>
    </source>
</evidence>
<dbReference type="Gene3D" id="1.10.10.10">
    <property type="entry name" value="Winged helix-like DNA-binding domain superfamily/Winged helix DNA-binding domain"/>
    <property type="match status" value="1"/>
</dbReference>
<gene>
    <name evidence="6" type="ORF">WH96_13875</name>
</gene>
<evidence type="ECO:0000256" key="2">
    <source>
        <dbReference type="ARBA" id="ARBA00023015"/>
    </source>
</evidence>
<dbReference type="GO" id="GO:0003700">
    <property type="term" value="F:DNA-binding transcription factor activity"/>
    <property type="evidence" value="ECO:0007669"/>
    <property type="project" value="InterPro"/>
</dbReference>
<dbReference type="SUPFAM" id="SSF53850">
    <property type="entry name" value="Periplasmic binding protein-like II"/>
    <property type="match status" value="1"/>
</dbReference>
<dbReference type="GO" id="GO:0043565">
    <property type="term" value="F:sequence-specific DNA binding"/>
    <property type="evidence" value="ECO:0007669"/>
    <property type="project" value="TreeGrafter"/>
</dbReference>
<evidence type="ECO:0000259" key="5">
    <source>
        <dbReference type="PROSITE" id="PS50931"/>
    </source>
</evidence>
<dbReference type="GO" id="GO:0010628">
    <property type="term" value="P:positive regulation of gene expression"/>
    <property type="evidence" value="ECO:0007669"/>
    <property type="project" value="TreeGrafter"/>
</dbReference>
<dbReference type="Gene3D" id="3.40.190.290">
    <property type="match status" value="1"/>
</dbReference>
<evidence type="ECO:0000256" key="3">
    <source>
        <dbReference type="ARBA" id="ARBA00023125"/>
    </source>
</evidence>
<dbReference type="InterPro" id="IPR005119">
    <property type="entry name" value="LysR_subst-bd"/>
</dbReference>
<dbReference type="Pfam" id="PF00126">
    <property type="entry name" value="HTH_1"/>
    <property type="match status" value="1"/>
</dbReference>
<dbReference type="SUPFAM" id="SSF46785">
    <property type="entry name" value="Winged helix' DNA-binding domain"/>
    <property type="match status" value="1"/>
</dbReference>
<dbReference type="STRING" id="1489064.WH96_13875"/>
<dbReference type="PANTHER" id="PTHR30427">
    <property type="entry name" value="TRANSCRIPTIONAL ACTIVATOR PROTEIN LYSR"/>
    <property type="match status" value="1"/>
</dbReference>
<evidence type="ECO:0000313" key="6">
    <source>
        <dbReference type="EMBL" id="KLN60262.1"/>
    </source>
</evidence>
<proteinExistence type="inferred from homology"/>
<organism evidence="6 7">
    <name type="scientific">Kiloniella spongiae</name>
    <dbReference type="NCBI Taxonomy" id="1489064"/>
    <lineage>
        <taxon>Bacteria</taxon>
        <taxon>Pseudomonadati</taxon>
        <taxon>Pseudomonadota</taxon>
        <taxon>Alphaproteobacteria</taxon>
        <taxon>Rhodospirillales</taxon>
        <taxon>Kiloniellaceae</taxon>
        <taxon>Kiloniella</taxon>
    </lineage>
</organism>
<evidence type="ECO:0000313" key="7">
    <source>
        <dbReference type="Proteomes" id="UP000035444"/>
    </source>
</evidence>
<keyword evidence="7" id="KW-1185">Reference proteome</keyword>
<comment type="similarity">
    <text evidence="1">Belongs to the LysR transcriptional regulatory family.</text>
</comment>
<reference evidence="6 7" key="1">
    <citation type="submission" date="2015-03" db="EMBL/GenBank/DDBJ databases">
        <title>Genome Sequence of Kiloniella spongiae MEBiC09566, isolated from a marine sponge.</title>
        <authorList>
            <person name="Shao Z."/>
            <person name="Wang L."/>
            <person name="Li X."/>
        </authorList>
    </citation>
    <scope>NUCLEOTIDE SEQUENCE [LARGE SCALE GENOMIC DNA]</scope>
    <source>
        <strain evidence="6 7">MEBiC09566</strain>
    </source>
</reference>
<dbReference type="InterPro" id="IPR000847">
    <property type="entry name" value="LysR_HTH_N"/>
</dbReference>
<accession>A0A0H2MHP6</accession>
<dbReference type="EMBL" id="LAQL01000008">
    <property type="protein sequence ID" value="KLN60262.1"/>
    <property type="molecule type" value="Genomic_DNA"/>
</dbReference>
<keyword evidence="2" id="KW-0805">Transcription regulation</keyword>
<protein>
    <recommendedName>
        <fullName evidence="5">HTH lysR-type domain-containing protein</fullName>
    </recommendedName>
</protein>
<dbReference type="InterPro" id="IPR036388">
    <property type="entry name" value="WH-like_DNA-bd_sf"/>
</dbReference>
<feature type="domain" description="HTH lysR-type" evidence="5">
    <location>
        <begin position="15"/>
        <end position="72"/>
    </location>
</feature>
<dbReference type="InterPro" id="IPR036390">
    <property type="entry name" value="WH_DNA-bd_sf"/>
</dbReference>
<keyword evidence="4" id="KW-0804">Transcription</keyword>
<comment type="caution">
    <text evidence="6">The sequence shown here is derived from an EMBL/GenBank/DDBJ whole genome shotgun (WGS) entry which is preliminary data.</text>
</comment>
<dbReference type="AlphaFoldDB" id="A0A0H2MHP6"/>
<keyword evidence="3" id="KW-0238">DNA-binding</keyword>
<dbReference type="PROSITE" id="PS50931">
    <property type="entry name" value="HTH_LYSR"/>
    <property type="match status" value="1"/>
</dbReference>
<sequence length="312" mass="35507">MYIDIQKKHNGYLLMRMRQLEAFRATILNGTISSAAKSLKTTQPTISRLLADLEYSLQLNLLHRRKGRVVPTPEGMAFYRKLDEVFDAFSKLKTAAEDISRDRQQEIRIISLGAISISVVPEIIEEFTANHPDINVTLNTTDVKSYFNMLMDEDLDIAFGNQMGEQPGVEQVILAKVDYICALPPQHPLCEKKVIHEEDLIGEKLIALDSDDVLAFHQHTDLYKRINPVTQFSTQHSANAYSLVNKGLCSGVLEPFSAPIWAATGVNIRPFEPTISYKYSAYFKEDRKQSWVIRELLEIAGRKFKKYETPPQ</sequence>
<name>A0A0H2MHP6_9PROT</name>
<evidence type="ECO:0000256" key="1">
    <source>
        <dbReference type="ARBA" id="ARBA00009437"/>
    </source>
</evidence>